<sequence>MFAVLEQGPVLCSDSSILCLSWKGRVPRGQREQPVCRRRCVSEGWLATGNTRGVVGVTFTSSLARKERAGPQRNNFNLRGHNSEQLMFCLPFGGRSQGNWTFSAGQGQLKVRKRHGESLKQKITKSCRILPCSYKRPELEGLWKDFRHGAALELIFWLHTCLTSALIFPLILLQGLIPPALAPLPVCSFK</sequence>
<organism evidence="2 3">
    <name type="scientific">Danionella cerebrum</name>
    <dbReference type="NCBI Taxonomy" id="2873325"/>
    <lineage>
        <taxon>Eukaryota</taxon>
        <taxon>Metazoa</taxon>
        <taxon>Chordata</taxon>
        <taxon>Craniata</taxon>
        <taxon>Vertebrata</taxon>
        <taxon>Euteleostomi</taxon>
        <taxon>Actinopterygii</taxon>
        <taxon>Neopterygii</taxon>
        <taxon>Teleostei</taxon>
        <taxon>Ostariophysi</taxon>
        <taxon>Cypriniformes</taxon>
        <taxon>Danionidae</taxon>
        <taxon>Danioninae</taxon>
        <taxon>Danionella</taxon>
    </lineage>
</organism>
<feature type="transmembrane region" description="Helical" evidence="1">
    <location>
        <begin position="154"/>
        <end position="177"/>
    </location>
</feature>
<dbReference type="EMBL" id="SRMA01026153">
    <property type="protein sequence ID" value="TRY87183.1"/>
    <property type="molecule type" value="Genomic_DNA"/>
</dbReference>
<dbReference type="Proteomes" id="UP000316079">
    <property type="component" value="Unassembled WGS sequence"/>
</dbReference>
<evidence type="ECO:0000256" key="1">
    <source>
        <dbReference type="SAM" id="Phobius"/>
    </source>
</evidence>
<protein>
    <submittedName>
        <fullName evidence="2">Uncharacterized protein</fullName>
    </submittedName>
</protein>
<accession>A0A553QB71</accession>
<name>A0A553QB71_9TELE</name>
<proteinExistence type="predicted"/>
<reference evidence="2 3" key="1">
    <citation type="journal article" date="2019" name="Sci. Data">
        <title>Hybrid genome assembly and annotation of Danionella translucida.</title>
        <authorList>
            <person name="Kadobianskyi M."/>
            <person name="Schulze L."/>
            <person name="Schuelke M."/>
            <person name="Judkewitz B."/>
        </authorList>
    </citation>
    <scope>NUCLEOTIDE SEQUENCE [LARGE SCALE GENOMIC DNA]</scope>
    <source>
        <strain evidence="2 3">Bolton</strain>
    </source>
</reference>
<comment type="caution">
    <text evidence="2">The sequence shown here is derived from an EMBL/GenBank/DDBJ whole genome shotgun (WGS) entry which is preliminary data.</text>
</comment>
<evidence type="ECO:0000313" key="2">
    <source>
        <dbReference type="EMBL" id="TRY87183.1"/>
    </source>
</evidence>
<keyword evidence="1" id="KW-1133">Transmembrane helix</keyword>
<keyword evidence="1" id="KW-0812">Transmembrane</keyword>
<gene>
    <name evidence="2" type="ORF">DNTS_031717</name>
</gene>
<evidence type="ECO:0000313" key="3">
    <source>
        <dbReference type="Proteomes" id="UP000316079"/>
    </source>
</evidence>
<dbReference type="OrthoDB" id="8775810at2759"/>
<dbReference type="AlphaFoldDB" id="A0A553QB71"/>
<keyword evidence="3" id="KW-1185">Reference proteome</keyword>
<keyword evidence="1" id="KW-0472">Membrane</keyword>